<dbReference type="Pfam" id="PF09770">
    <property type="entry name" value="PAT1"/>
    <property type="match status" value="1"/>
</dbReference>
<evidence type="ECO:0000313" key="9">
    <source>
        <dbReference type="EMBL" id="ODQ67356.1"/>
    </source>
</evidence>
<dbReference type="STRING" id="857566.A0A1E3PPJ8"/>
<dbReference type="GO" id="GO:0033962">
    <property type="term" value="P:P-body assembly"/>
    <property type="evidence" value="ECO:0007669"/>
    <property type="project" value="TreeGrafter"/>
</dbReference>
<feature type="domain" description="mRNA decay factor PAT1" evidence="8">
    <location>
        <begin position="197"/>
        <end position="777"/>
    </location>
</feature>
<evidence type="ECO:0000256" key="4">
    <source>
        <dbReference type="ARBA" id="ARBA00022490"/>
    </source>
</evidence>
<proteinExistence type="inferred from homology"/>
<dbReference type="GO" id="GO:0005634">
    <property type="term" value="C:nucleus"/>
    <property type="evidence" value="ECO:0007669"/>
    <property type="project" value="UniProtKB-SubCell"/>
</dbReference>
<keyword evidence="6" id="KW-0539">Nucleus</keyword>
<feature type="compositionally biased region" description="Low complexity" evidence="7">
    <location>
        <begin position="454"/>
        <end position="470"/>
    </location>
</feature>
<feature type="region of interest" description="Disordered" evidence="7">
    <location>
        <begin position="406"/>
        <end position="476"/>
    </location>
</feature>
<dbReference type="Proteomes" id="UP000095009">
    <property type="component" value="Unassembled WGS sequence"/>
</dbReference>
<feature type="region of interest" description="Disordered" evidence="7">
    <location>
        <begin position="223"/>
        <end position="258"/>
    </location>
</feature>
<dbReference type="PANTHER" id="PTHR21551">
    <property type="entry name" value="TOPOISOMERASE II-ASSOCIATED PROTEIN PAT1"/>
    <property type="match status" value="1"/>
</dbReference>
<accession>A0A1E3PPJ8</accession>
<dbReference type="InterPro" id="IPR019167">
    <property type="entry name" value="PAT1_dom"/>
</dbReference>
<dbReference type="InterPro" id="IPR039900">
    <property type="entry name" value="Pat1-like"/>
</dbReference>
<dbReference type="OrthoDB" id="74835at2759"/>
<dbReference type="EMBL" id="KV454407">
    <property type="protein sequence ID" value="ODQ67356.1"/>
    <property type="molecule type" value="Genomic_DNA"/>
</dbReference>
<dbReference type="AlphaFoldDB" id="A0A1E3PPJ8"/>
<evidence type="ECO:0000256" key="2">
    <source>
        <dbReference type="ARBA" id="ARBA00004201"/>
    </source>
</evidence>
<evidence type="ECO:0000256" key="3">
    <source>
        <dbReference type="ARBA" id="ARBA00009138"/>
    </source>
</evidence>
<keyword evidence="5" id="KW-0694">RNA-binding</keyword>
<dbReference type="PANTHER" id="PTHR21551:SF0">
    <property type="entry name" value="PROTEIN ASSOCIATED WITH TOPO II RELATED-1, ISOFORM A"/>
    <property type="match status" value="1"/>
</dbReference>
<dbReference type="GO" id="GO:0000290">
    <property type="term" value="P:deadenylation-dependent decapping of nuclear-transcribed mRNA"/>
    <property type="evidence" value="ECO:0007669"/>
    <property type="project" value="InterPro"/>
</dbReference>
<reference evidence="9 10" key="1">
    <citation type="journal article" date="2016" name="Proc. Natl. Acad. Sci. U.S.A.">
        <title>Comparative genomics of biotechnologically important yeasts.</title>
        <authorList>
            <person name="Riley R."/>
            <person name="Haridas S."/>
            <person name="Wolfe K.H."/>
            <person name="Lopes M.R."/>
            <person name="Hittinger C.T."/>
            <person name="Goeker M."/>
            <person name="Salamov A.A."/>
            <person name="Wisecaver J.H."/>
            <person name="Long T.M."/>
            <person name="Calvey C.H."/>
            <person name="Aerts A.L."/>
            <person name="Barry K.W."/>
            <person name="Choi C."/>
            <person name="Clum A."/>
            <person name="Coughlan A.Y."/>
            <person name="Deshpande S."/>
            <person name="Douglass A.P."/>
            <person name="Hanson S.J."/>
            <person name="Klenk H.-P."/>
            <person name="LaButti K.M."/>
            <person name="Lapidus A."/>
            <person name="Lindquist E.A."/>
            <person name="Lipzen A.M."/>
            <person name="Meier-Kolthoff J.P."/>
            <person name="Ohm R.A."/>
            <person name="Otillar R.P."/>
            <person name="Pangilinan J.L."/>
            <person name="Peng Y."/>
            <person name="Rokas A."/>
            <person name="Rosa C.A."/>
            <person name="Scheuner C."/>
            <person name="Sibirny A.A."/>
            <person name="Slot J.C."/>
            <person name="Stielow J.B."/>
            <person name="Sun H."/>
            <person name="Kurtzman C.P."/>
            <person name="Blackwell M."/>
            <person name="Grigoriev I.V."/>
            <person name="Jeffries T.W."/>
        </authorList>
    </citation>
    <scope>NUCLEOTIDE SEQUENCE [LARGE SCALE GENOMIC DNA]</scope>
    <source>
        <strain evidence="9 10">DSM 6958</strain>
    </source>
</reference>
<protein>
    <recommendedName>
        <fullName evidence="8">mRNA decay factor PAT1 domain-containing protein</fullName>
    </recommendedName>
</protein>
<sequence length="789" mass="88788">MSFFGFDDKSTDIKDTKEYTFDDTYDGLGQQLQESGDDFNDETFGSFAVNDVGKDFEFGLSSSNATDVNNNYQQKPQSSSQAGMPSLQPIASLWGAADQAQKLGTNEVFDNNNFDHNNYDRSTFELNNSGHGNYDPTNGTGIPGKILSLEEVEAQLRAASLQQPQFQQPLLSMPGQFPPHQFQQFPPHMQFPPLSNPNEPNFQFPPQMMQPPFQQMGIPPMPMVVNQHSQSGQSISQNSNGPHAPQTPYQLEQPNRTPVKSLEEIRNQDLAMAAAEQDKAIRKSKKMSEISKYNNLMNHKDKDYVMRMQLAQFVTDDSYNEDFYYRVHTAIQSRHNPQQSQISNIDIAQAYVFQQRGNNRGNRYRGRNDSPLERLQQQVQRAVAYVKQHPKKNLFVFEGSLGNITTTSGKAPRQALKIKKPSEGIPSLTSGDNLSDLLTPTEKSSVSSPAFQLSPESNSSSNFNPPSSASRNIGNDKKGPLYSIEKVYSILLQLENTERTAPQSDPSSDEFKEWQDKMRSLLEELWDALQIMVPFDAVEGPSQVHPFIAMLSYNKGMKLIPRIFRHINKEQRLTILTMIVAHMSSLEVIRQGSYTTVENNEQSNDLPLRVREAIELFSQTVLPPLVHFISDTSYSIVVGLLGILMDRNDISYIATTKTGLAFLTVFISRAELISQEGNVTQSELELWNTTFDNLFRSLHGHLSSIFPSSNNIDDSYVWQFLASVALAAKLEHQRIMVDEVRDSIFGAMNEAKLLSPEHSHQKIANLNLFLNVMGLNATTTEISELKINE</sequence>
<evidence type="ECO:0000256" key="1">
    <source>
        <dbReference type="ARBA" id="ARBA00004123"/>
    </source>
</evidence>
<feature type="compositionally biased region" description="Polar residues" evidence="7">
    <location>
        <begin position="427"/>
        <end position="451"/>
    </location>
</feature>
<dbReference type="GO" id="GO:0003723">
    <property type="term" value="F:RNA binding"/>
    <property type="evidence" value="ECO:0007669"/>
    <property type="project" value="UniProtKB-KW"/>
</dbReference>
<keyword evidence="4" id="KW-0963">Cytoplasm</keyword>
<evidence type="ECO:0000259" key="8">
    <source>
        <dbReference type="Pfam" id="PF09770"/>
    </source>
</evidence>
<gene>
    <name evidence="9" type="ORF">NADFUDRAFT_81861</name>
</gene>
<name>A0A1E3PPJ8_9ASCO</name>
<keyword evidence="10" id="KW-1185">Reference proteome</keyword>
<feature type="compositionally biased region" description="Polar residues" evidence="7">
    <location>
        <begin position="247"/>
        <end position="258"/>
    </location>
</feature>
<evidence type="ECO:0000256" key="7">
    <source>
        <dbReference type="SAM" id="MobiDB-lite"/>
    </source>
</evidence>
<comment type="similarity">
    <text evidence="3">Belongs to the PAT1 family.</text>
</comment>
<dbReference type="GO" id="GO:0000932">
    <property type="term" value="C:P-body"/>
    <property type="evidence" value="ECO:0007669"/>
    <property type="project" value="UniProtKB-SubCell"/>
</dbReference>
<comment type="subcellular location">
    <subcellularLocation>
        <location evidence="2">Cytoplasm</location>
        <location evidence="2">P-body</location>
    </subcellularLocation>
    <subcellularLocation>
        <location evidence="1">Nucleus</location>
    </subcellularLocation>
</comment>
<evidence type="ECO:0000256" key="5">
    <source>
        <dbReference type="ARBA" id="ARBA00022884"/>
    </source>
</evidence>
<evidence type="ECO:0000313" key="10">
    <source>
        <dbReference type="Proteomes" id="UP000095009"/>
    </source>
</evidence>
<feature type="compositionally biased region" description="Low complexity" evidence="7">
    <location>
        <begin position="226"/>
        <end position="240"/>
    </location>
</feature>
<organism evidence="9 10">
    <name type="scientific">Nadsonia fulvescens var. elongata DSM 6958</name>
    <dbReference type="NCBI Taxonomy" id="857566"/>
    <lineage>
        <taxon>Eukaryota</taxon>
        <taxon>Fungi</taxon>
        <taxon>Dikarya</taxon>
        <taxon>Ascomycota</taxon>
        <taxon>Saccharomycotina</taxon>
        <taxon>Dipodascomycetes</taxon>
        <taxon>Dipodascales</taxon>
        <taxon>Dipodascales incertae sedis</taxon>
        <taxon>Nadsonia</taxon>
    </lineage>
</organism>
<evidence type="ECO:0000256" key="6">
    <source>
        <dbReference type="ARBA" id="ARBA00023242"/>
    </source>
</evidence>